<evidence type="ECO:0008006" key="3">
    <source>
        <dbReference type="Google" id="ProtNLM"/>
    </source>
</evidence>
<reference evidence="1" key="1">
    <citation type="submission" date="2021-02" db="EMBL/GenBank/DDBJ databases">
        <authorList>
            <person name="Nowell W R."/>
        </authorList>
    </citation>
    <scope>NUCLEOTIDE SEQUENCE</scope>
</reference>
<dbReference type="AlphaFoldDB" id="A0A815JJ78"/>
<dbReference type="EMBL" id="CAJNOJ010000301">
    <property type="protein sequence ID" value="CAF1383109.1"/>
    <property type="molecule type" value="Genomic_DNA"/>
</dbReference>
<protein>
    <recommendedName>
        <fullName evidence="3">F-box domain-containing protein</fullName>
    </recommendedName>
</protein>
<comment type="caution">
    <text evidence="1">The sequence shown here is derived from an EMBL/GenBank/DDBJ whole genome shotgun (WGS) entry which is preliminary data.</text>
</comment>
<gene>
    <name evidence="1" type="ORF">EDS130_LOCUS35042</name>
</gene>
<evidence type="ECO:0000313" key="1">
    <source>
        <dbReference type="EMBL" id="CAF1383109.1"/>
    </source>
</evidence>
<accession>A0A815JJ78</accession>
<sequence length="338" mass="39158">MPSLTTLLSLPNELFLSNIFIHFDLIDLLKLFSSTQNQRLKSLVSATLYTRMSIDLIRTEVRYSLLLSFLPPENNIITVRINNNQLNETLAAALVKACPKLTRMEVIVLHEQPRQSLFSILWTMNLDSLTLSSISDDQNDMLSYVCNPQCTLRCLTVTEDNNPIHKPLVDLFDCYNDRLTYLSIAAVDLNVVASLLCHFPALETLKLRLPQRRQCTASHPREYRDEDHRSSQWSTRLRLLSIVAPQPYTRVTLSFYDFVRRFASSLERLSFYLTPLYRKMTPVALERELLTQLPRLKQLDFCIHTGPCYPNEDDARHLFDQWAVDQRHVVSIYHVPGT</sequence>
<dbReference type="Proteomes" id="UP000663852">
    <property type="component" value="Unassembled WGS sequence"/>
</dbReference>
<proteinExistence type="predicted"/>
<evidence type="ECO:0000313" key="2">
    <source>
        <dbReference type="Proteomes" id="UP000663852"/>
    </source>
</evidence>
<organism evidence="1 2">
    <name type="scientific">Adineta ricciae</name>
    <name type="common">Rotifer</name>
    <dbReference type="NCBI Taxonomy" id="249248"/>
    <lineage>
        <taxon>Eukaryota</taxon>
        <taxon>Metazoa</taxon>
        <taxon>Spiralia</taxon>
        <taxon>Gnathifera</taxon>
        <taxon>Rotifera</taxon>
        <taxon>Eurotatoria</taxon>
        <taxon>Bdelloidea</taxon>
        <taxon>Adinetida</taxon>
        <taxon>Adinetidae</taxon>
        <taxon>Adineta</taxon>
    </lineage>
</organism>
<name>A0A815JJ78_ADIRI</name>